<evidence type="ECO:0000256" key="16">
    <source>
        <dbReference type="ARBA" id="ARBA00023128"/>
    </source>
</evidence>
<comment type="caution">
    <text evidence="21">The sequence shown here is derived from an EMBL/GenBank/DDBJ whole genome shotgun (WGS) entry which is preliminary data.</text>
</comment>
<comment type="subcellular location">
    <subcellularLocation>
        <location evidence="3">Cytoplasm</location>
        <location evidence="3">Cytosol</location>
    </subcellularLocation>
    <subcellularLocation>
        <location evidence="2">Mitochondrion inner membrane</location>
        <topology evidence="2">Single-pass membrane protein</topology>
    </subcellularLocation>
    <subcellularLocation>
        <location evidence="4">Mitochondrion outer membrane</location>
        <topology evidence="4">Single-pass membrane protein</topology>
    </subcellularLocation>
</comment>
<dbReference type="Gene3D" id="3.30.200.20">
    <property type="entry name" value="Phosphorylase Kinase, domain 1"/>
    <property type="match status" value="1"/>
</dbReference>
<keyword evidence="14" id="KW-0460">Magnesium</keyword>
<dbReference type="EMBL" id="JAKROA010000006">
    <property type="protein sequence ID" value="KAL5106061.1"/>
    <property type="molecule type" value="Genomic_DNA"/>
</dbReference>
<feature type="domain" description="Protein kinase" evidence="20">
    <location>
        <begin position="67"/>
        <end position="450"/>
    </location>
</feature>
<dbReference type="PROSITE" id="PS50011">
    <property type="entry name" value="PROTEIN_KINASE_DOM"/>
    <property type="match status" value="1"/>
</dbReference>
<comment type="catalytic activity">
    <reaction evidence="18">
        <text>L-seryl-[protein] + ATP = O-phospho-L-seryl-[protein] + ADP + H(+)</text>
        <dbReference type="Rhea" id="RHEA:17989"/>
        <dbReference type="Rhea" id="RHEA-COMP:9863"/>
        <dbReference type="Rhea" id="RHEA-COMP:11604"/>
        <dbReference type="ChEBI" id="CHEBI:15378"/>
        <dbReference type="ChEBI" id="CHEBI:29999"/>
        <dbReference type="ChEBI" id="CHEBI:30616"/>
        <dbReference type="ChEBI" id="CHEBI:83421"/>
        <dbReference type="ChEBI" id="CHEBI:456216"/>
        <dbReference type="EC" id="2.7.11.1"/>
    </reaction>
</comment>
<dbReference type="EC" id="2.7.11.1" evidence="5"/>
<keyword evidence="7" id="KW-0808">Transferase</keyword>
<dbReference type="SUPFAM" id="SSF56112">
    <property type="entry name" value="Protein kinase-like (PK-like)"/>
    <property type="match status" value="1"/>
</dbReference>
<dbReference type="PROSITE" id="PS00108">
    <property type="entry name" value="PROTEIN_KINASE_ST"/>
    <property type="match status" value="1"/>
</dbReference>
<protein>
    <recommendedName>
        <fullName evidence="5">non-specific serine/threonine protein kinase</fullName>
        <ecNumber evidence="5">2.7.11.1</ecNumber>
    </recommendedName>
</protein>
<evidence type="ECO:0000259" key="20">
    <source>
        <dbReference type="PROSITE" id="PS50011"/>
    </source>
</evidence>
<dbReference type="GO" id="GO:0016301">
    <property type="term" value="F:kinase activity"/>
    <property type="evidence" value="ECO:0007669"/>
    <property type="project" value="UniProtKB-KW"/>
</dbReference>
<keyword evidence="22" id="KW-1185">Reference proteome</keyword>
<dbReference type="InterPro" id="IPR000719">
    <property type="entry name" value="Prot_kinase_dom"/>
</dbReference>
<keyword evidence="11" id="KW-1000">Mitochondrion outer membrane</keyword>
<evidence type="ECO:0000256" key="13">
    <source>
        <dbReference type="ARBA" id="ARBA00022840"/>
    </source>
</evidence>
<keyword evidence="6" id="KW-0723">Serine/threonine-protein kinase</keyword>
<keyword evidence="13" id="KW-0067">ATP-binding</keyword>
<keyword evidence="16" id="KW-0496">Mitochondrion</keyword>
<evidence type="ECO:0000256" key="11">
    <source>
        <dbReference type="ARBA" id="ARBA00022787"/>
    </source>
</evidence>
<gene>
    <name evidence="21" type="ORF">TcWFU_001638</name>
</gene>
<accession>A0ABR4Q928</accession>
<comment type="catalytic activity">
    <reaction evidence="17">
        <text>L-threonyl-[protein] + ATP = O-phospho-L-threonyl-[protein] + ADP + H(+)</text>
        <dbReference type="Rhea" id="RHEA:46608"/>
        <dbReference type="Rhea" id="RHEA-COMP:11060"/>
        <dbReference type="Rhea" id="RHEA-COMP:11605"/>
        <dbReference type="ChEBI" id="CHEBI:15378"/>
        <dbReference type="ChEBI" id="CHEBI:30013"/>
        <dbReference type="ChEBI" id="CHEBI:30616"/>
        <dbReference type="ChEBI" id="CHEBI:61977"/>
        <dbReference type="ChEBI" id="CHEBI:456216"/>
        <dbReference type="EC" id="2.7.11.1"/>
    </reaction>
</comment>
<evidence type="ECO:0000256" key="9">
    <source>
        <dbReference type="ARBA" id="ARBA00022741"/>
    </source>
</evidence>
<evidence type="ECO:0000256" key="8">
    <source>
        <dbReference type="ARBA" id="ARBA00022723"/>
    </source>
</evidence>
<dbReference type="PANTHER" id="PTHR22972:SF7">
    <property type="entry name" value="SERINE_THREONINE-PROTEIN KINASE PINK1, MITOCHONDRIAL"/>
    <property type="match status" value="1"/>
</dbReference>
<evidence type="ECO:0000256" key="7">
    <source>
        <dbReference type="ARBA" id="ARBA00022679"/>
    </source>
</evidence>
<keyword evidence="12" id="KW-0472">Membrane</keyword>
<evidence type="ECO:0000313" key="21">
    <source>
        <dbReference type="EMBL" id="KAL5106061.1"/>
    </source>
</evidence>
<evidence type="ECO:0000256" key="3">
    <source>
        <dbReference type="ARBA" id="ARBA00004514"/>
    </source>
</evidence>
<evidence type="ECO:0000256" key="1">
    <source>
        <dbReference type="ARBA" id="ARBA00001946"/>
    </source>
</evidence>
<keyword evidence="15" id="KW-0809">Transit peptide</keyword>
<dbReference type="InterPro" id="IPR051511">
    <property type="entry name" value="MitoQC_Scaffold_Kinases"/>
</dbReference>
<dbReference type="InterPro" id="IPR008271">
    <property type="entry name" value="Ser/Thr_kinase_AS"/>
</dbReference>
<dbReference type="InterPro" id="IPR011009">
    <property type="entry name" value="Kinase-like_dom_sf"/>
</dbReference>
<feature type="compositionally biased region" description="Polar residues" evidence="19">
    <location>
        <begin position="237"/>
        <end position="253"/>
    </location>
</feature>
<evidence type="ECO:0000256" key="15">
    <source>
        <dbReference type="ARBA" id="ARBA00022946"/>
    </source>
</evidence>
<keyword evidence="9" id="KW-0547">Nucleotide-binding</keyword>
<evidence type="ECO:0000256" key="17">
    <source>
        <dbReference type="ARBA" id="ARBA00047899"/>
    </source>
</evidence>
<dbReference type="PANTHER" id="PTHR22972">
    <property type="entry name" value="SERINE/THREONINE PROTEIN KINASE"/>
    <property type="match status" value="1"/>
</dbReference>
<evidence type="ECO:0000256" key="4">
    <source>
        <dbReference type="ARBA" id="ARBA00004572"/>
    </source>
</evidence>
<evidence type="ECO:0000256" key="6">
    <source>
        <dbReference type="ARBA" id="ARBA00022527"/>
    </source>
</evidence>
<keyword evidence="12" id="KW-0999">Mitochondrion inner membrane</keyword>
<evidence type="ECO:0000256" key="2">
    <source>
        <dbReference type="ARBA" id="ARBA00004434"/>
    </source>
</evidence>
<keyword evidence="10 21" id="KW-0418">Kinase</keyword>
<evidence type="ECO:0000256" key="12">
    <source>
        <dbReference type="ARBA" id="ARBA00022792"/>
    </source>
</evidence>
<dbReference type="Gene3D" id="1.10.510.10">
    <property type="entry name" value="Transferase(Phosphotransferase) domain 1"/>
    <property type="match status" value="1"/>
</dbReference>
<evidence type="ECO:0000256" key="19">
    <source>
        <dbReference type="SAM" id="MobiDB-lite"/>
    </source>
</evidence>
<name>A0ABR4Q928_9CEST</name>
<comment type="cofactor">
    <cofactor evidence="1">
        <name>Mg(2+)</name>
        <dbReference type="ChEBI" id="CHEBI:18420"/>
    </cofactor>
</comment>
<evidence type="ECO:0000313" key="22">
    <source>
        <dbReference type="Proteomes" id="UP001651158"/>
    </source>
</evidence>
<sequence length="573" mass="64257">MGKMLLAPGTHARPNSLIRAFNGVATIVRYRNDPLFNDISFSSIYSPLRSYDKLRRNYVKHFRFEQIEPGKFLSHGAFGAVWAAKYSSVGKDEKQEEIAVKVHYNYCEEDSEDGDTTSTNHLYLLHKQRDREVNLRPPGRHPNVVSILHFFYRAPPVKTEGESGREASWEGVENFPEGFGGRPKTLYLLMERFEGSLEDLLNGRWKPTAVLSSSTASTLFSTHQPGLHETPIEVPSENPTSSQSSLHIPTSNVEPSPFRLPTEEAVGLAVQMVEVVAHLQRYQIAHRDIKPSNFLVKSRSFPNRGDLLNVEMAEAINMHIHLALSDFGCAIRTVNYAAGRNCTTVSHSGNTALWAPEVAVHFSHRQCTLPSIYSRADLWAVATIVYQLFGQPNPFLSGALSSLDYAESELPILPSDAPGVLVWMLHSCLRRNPSTRPPPRLVADILHTWCLLVNLKRLLCPRVLDKVVPQVPLPTEILANAGGGGLLNSEETWLRMRLAAEGFSRLRKTLADPLRQKLRHLLQLAWAADWLLGAGKSTGLRYLFYQRVTLERFAFCLAFAQFAEKAKLIGVFK</sequence>
<organism evidence="21 22">
    <name type="scientific">Taenia crassiceps</name>
    <dbReference type="NCBI Taxonomy" id="6207"/>
    <lineage>
        <taxon>Eukaryota</taxon>
        <taxon>Metazoa</taxon>
        <taxon>Spiralia</taxon>
        <taxon>Lophotrochozoa</taxon>
        <taxon>Platyhelminthes</taxon>
        <taxon>Cestoda</taxon>
        <taxon>Eucestoda</taxon>
        <taxon>Cyclophyllidea</taxon>
        <taxon>Taeniidae</taxon>
        <taxon>Taenia</taxon>
    </lineage>
</organism>
<feature type="region of interest" description="Disordered" evidence="19">
    <location>
        <begin position="221"/>
        <end position="253"/>
    </location>
</feature>
<reference evidence="21 22" key="1">
    <citation type="journal article" date="2022" name="Front. Cell. Infect. Microbiol.">
        <title>The Genomes of Two Strains of Taenia crassiceps the Animal Model for the Study of Human Cysticercosis.</title>
        <authorList>
            <person name="Bobes R.J."/>
            <person name="Estrada K."/>
            <person name="Rios-Valencia D.G."/>
            <person name="Calderon-Gallegos A."/>
            <person name="de la Torre P."/>
            <person name="Carrero J.C."/>
            <person name="Sanchez-Flores A."/>
            <person name="Laclette J.P."/>
        </authorList>
    </citation>
    <scope>NUCLEOTIDE SEQUENCE [LARGE SCALE GENOMIC DNA]</scope>
    <source>
        <strain evidence="21">WFUcys</strain>
    </source>
</reference>
<evidence type="ECO:0000256" key="10">
    <source>
        <dbReference type="ARBA" id="ARBA00022777"/>
    </source>
</evidence>
<dbReference type="SMART" id="SM00220">
    <property type="entry name" value="S_TKc"/>
    <property type="match status" value="1"/>
</dbReference>
<proteinExistence type="predicted"/>
<keyword evidence="8" id="KW-0479">Metal-binding</keyword>
<dbReference type="Pfam" id="PF00069">
    <property type="entry name" value="Pkinase"/>
    <property type="match status" value="1"/>
</dbReference>
<evidence type="ECO:0000256" key="18">
    <source>
        <dbReference type="ARBA" id="ARBA00048679"/>
    </source>
</evidence>
<dbReference type="Proteomes" id="UP001651158">
    <property type="component" value="Unassembled WGS sequence"/>
</dbReference>
<evidence type="ECO:0000256" key="14">
    <source>
        <dbReference type="ARBA" id="ARBA00022842"/>
    </source>
</evidence>
<evidence type="ECO:0000256" key="5">
    <source>
        <dbReference type="ARBA" id="ARBA00012513"/>
    </source>
</evidence>